<dbReference type="Proteomes" id="UP000504637">
    <property type="component" value="Unplaced"/>
</dbReference>
<sequence length="251" mass="27494">MPSSNNKPSSRSFGIKTDSSGRQIHVEISEKAGVQADNLSLATWGSSFILSNILYRFTDHLHENSVGDFQDAHTIPILELGAGTGLVGLSASLIWKRPVILTDLAPILPGLAQNLELNASQLAAAGVEPSYGTLDWTSPTQLSIAQPGDADDIVLKSANSKAQVIMAADTCYSDEHPELMVQTIQAWLAAGPTARVFITYAQRVAYLDAIRELWERLETAGLECFDYGCEVGDDHWDESAPFEWTVWRWKM</sequence>
<dbReference type="GO" id="GO:0005829">
    <property type="term" value="C:cytosol"/>
    <property type="evidence" value="ECO:0007669"/>
    <property type="project" value="TreeGrafter"/>
</dbReference>
<dbReference type="InterPro" id="IPR019410">
    <property type="entry name" value="Methyltransf_16"/>
</dbReference>
<dbReference type="GeneID" id="54362750"/>
<keyword evidence="1" id="KW-1185">Reference proteome</keyword>
<dbReference type="Pfam" id="PF10294">
    <property type="entry name" value="Methyltransf_16"/>
    <property type="match status" value="1"/>
</dbReference>
<reference evidence="2" key="3">
    <citation type="submission" date="2025-08" db="UniProtKB">
        <authorList>
            <consortium name="RefSeq"/>
        </authorList>
    </citation>
    <scope>IDENTIFICATION</scope>
    <source>
        <strain evidence="2">CBS 342.82</strain>
    </source>
</reference>
<proteinExistence type="predicted"/>
<gene>
    <name evidence="2" type="ORF">K489DRAFT_380760</name>
</gene>
<dbReference type="GO" id="GO:0008757">
    <property type="term" value="F:S-adenosylmethionine-dependent methyltransferase activity"/>
    <property type="evidence" value="ECO:0007669"/>
    <property type="project" value="UniProtKB-ARBA"/>
</dbReference>
<evidence type="ECO:0000313" key="2">
    <source>
        <dbReference type="RefSeq" id="XP_033459059.1"/>
    </source>
</evidence>
<dbReference type="RefSeq" id="XP_033459059.1">
    <property type="nucleotide sequence ID" value="XM_033604950.1"/>
</dbReference>
<reference evidence="2" key="2">
    <citation type="submission" date="2020-04" db="EMBL/GenBank/DDBJ databases">
        <authorList>
            <consortium name="NCBI Genome Project"/>
        </authorList>
    </citation>
    <scope>NUCLEOTIDE SEQUENCE</scope>
    <source>
        <strain evidence="2">CBS 342.82</strain>
    </source>
</reference>
<dbReference type="PANTHER" id="PTHR14614:SF156">
    <property type="entry name" value="PROTEIN-LYSINE N-METHYLTRANSFERASE EFM2"/>
    <property type="match status" value="1"/>
</dbReference>
<dbReference type="PANTHER" id="PTHR14614">
    <property type="entry name" value="HEPATOCELLULAR CARCINOMA-ASSOCIATED ANTIGEN"/>
    <property type="match status" value="1"/>
</dbReference>
<organism evidence="2">
    <name type="scientific">Dissoconium aciculare CBS 342.82</name>
    <dbReference type="NCBI Taxonomy" id="1314786"/>
    <lineage>
        <taxon>Eukaryota</taxon>
        <taxon>Fungi</taxon>
        <taxon>Dikarya</taxon>
        <taxon>Ascomycota</taxon>
        <taxon>Pezizomycotina</taxon>
        <taxon>Dothideomycetes</taxon>
        <taxon>Dothideomycetidae</taxon>
        <taxon>Mycosphaerellales</taxon>
        <taxon>Dissoconiaceae</taxon>
        <taxon>Dissoconium</taxon>
    </lineage>
</organism>
<reference evidence="2" key="1">
    <citation type="submission" date="2020-01" db="EMBL/GenBank/DDBJ databases">
        <authorList>
            <consortium name="DOE Joint Genome Institute"/>
            <person name="Haridas S."/>
            <person name="Albert R."/>
            <person name="Binder M."/>
            <person name="Bloem J."/>
            <person name="Labutti K."/>
            <person name="Salamov A."/>
            <person name="Andreopoulos B."/>
            <person name="Baker S.E."/>
            <person name="Barry K."/>
            <person name="Bills G."/>
            <person name="Bluhm B.H."/>
            <person name="Cannon C."/>
            <person name="Castanera R."/>
            <person name="Culley D.E."/>
            <person name="Daum C."/>
            <person name="Ezra D."/>
            <person name="Gonzalez J.B."/>
            <person name="Henrissat B."/>
            <person name="Kuo A."/>
            <person name="Liang C."/>
            <person name="Lipzen A."/>
            <person name="Lutzoni F."/>
            <person name="Magnuson J."/>
            <person name="Mondo S."/>
            <person name="Nolan M."/>
            <person name="Ohm R."/>
            <person name="Pangilinan J."/>
            <person name="Park H.-J."/>
            <person name="Ramirez L."/>
            <person name="Alfaro M."/>
            <person name="Sun H."/>
            <person name="Tritt A."/>
            <person name="Yoshinaga Y."/>
            <person name="Zwiers L.-H."/>
            <person name="Turgeon B.G."/>
            <person name="Goodwin S.B."/>
            <person name="Spatafora J.W."/>
            <person name="Crous P.W."/>
            <person name="Grigoriev I.V."/>
        </authorList>
    </citation>
    <scope>NUCLEOTIDE SEQUENCE</scope>
    <source>
        <strain evidence="2">CBS 342.82</strain>
    </source>
</reference>
<protein>
    <submittedName>
        <fullName evidence="2">Uncharacterized protein</fullName>
    </submittedName>
</protein>
<dbReference type="OrthoDB" id="433955at2759"/>
<dbReference type="AlphaFoldDB" id="A0A6J3M285"/>
<name>A0A6J3M285_9PEZI</name>
<dbReference type="SUPFAM" id="SSF53335">
    <property type="entry name" value="S-adenosyl-L-methionine-dependent methyltransferases"/>
    <property type="match status" value="1"/>
</dbReference>
<dbReference type="InterPro" id="IPR029063">
    <property type="entry name" value="SAM-dependent_MTases_sf"/>
</dbReference>
<evidence type="ECO:0000313" key="1">
    <source>
        <dbReference type="Proteomes" id="UP000504637"/>
    </source>
</evidence>
<accession>A0A6J3M285</accession>
<dbReference type="Gene3D" id="3.40.50.150">
    <property type="entry name" value="Vaccinia Virus protein VP39"/>
    <property type="match status" value="1"/>
</dbReference>